<evidence type="ECO:0000313" key="1">
    <source>
        <dbReference type="EMBL" id="KAJ2971265.1"/>
    </source>
</evidence>
<reference evidence="1" key="1">
    <citation type="submission" date="2022-08" db="EMBL/GenBank/DDBJ databases">
        <title>Genome Sequence of Lecanicillium fungicola.</title>
        <authorList>
            <person name="Buettner E."/>
        </authorList>
    </citation>
    <scope>NUCLEOTIDE SEQUENCE</scope>
    <source>
        <strain evidence="1">Babe33</strain>
    </source>
</reference>
<sequence>MSKAISISSTEQLNSVFRSASIVVANVFSTSSESSETLSSIFESFSNSLSEPGKISFVKIDFDKNGDLARGHGVTKAPSFIIFRNGKVRDKVQSTNPVELQKFVGKIAQESVALEAGMDSDAASEWRGANVPRGYTDITDQVEIRDCEVLNADDEAGTVRTLFEFSKPSALNNGKSTAKDWVQSGSDDQLLLFIPFQATVKLHTIQLTSLPSSDDEGDVSRPHVLHIFTNRPQNMDFAEADDSEPTQVVNLGPSDWNEEGTANITLRFVKFQKTSTVIIYVQQGDGEADAVRLDRVRLIGEAGAKREMGNLQKIGDDE</sequence>
<keyword evidence="2" id="KW-1185">Reference proteome</keyword>
<dbReference type="EMBL" id="JANJQO010001374">
    <property type="protein sequence ID" value="KAJ2971265.1"/>
    <property type="molecule type" value="Genomic_DNA"/>
</dbReference>
<comment type="caution">
    <text evidence="1">The sequence shown here is derived from an EMBL/GenBank/DDBJ whole genome shotgun (WGS) entry which is preliminary data.</text>
</comment>
<organism evidence="1 2">
    <name type="scientific">Zarea fungicola</name>
    <dbReference type="NCBI Taxonomy" id="93591"/>
    <lineage>
        <taxon>Eukaryota</taxon>
        <taxon>Fungi</taxon>
        <taxon>Dikarya</taxon>
        <taxon>Ascomycota</taxon>
        <taxon>Pezizomycotina</taxon>
        <taxon>Sordariomycetes</taxon>
        <taxon>Hypocreomycetidae</taxon>
        <taxon>Hypocreales</taxon>
        <taxon>Cordycipitaceae</taxon>
        <taxon>Zarea</taxon>
    </lineage>
</organism>
<name>A0ACC1MW81_9HYPO</name>
<accession>A0ACC1MW81</accession>
<protein>
    <submittedName>
        <fullName evidence="1">Uncharacterized protein</fullName>
    </submittedName>
</protein>
<gene>
    <name evidence="1" type="ORF">NQ176_g7778</name>
</gene>
<evidence type="ECO:0000313" key="2">
    <source>
        <dbReference type="Proteomes" id="UP001143910"/>
    </source>
</evidence>
<dbReference type="Proteomes" id="UP001143910">
    <property type="component" value="Unassembled WGS sequence"/>
</dbReference>
<proteinExistence type="predicted"/>